<organism evidence="1 2">
    <name type="scientific">Leptospira adleri</name>
    <dbReference type="NCBI Taxonomy" id="2023186"/>
    <lineage>
        <taxon>Bacteria</taxon>
        <taxon>Pseudomonadati</taxon>
        <taxon>Spirochaetota</taxon>
        <taxon>Spirochaetia</taxon>
        <taxon>Leptospirales</taxon>
        <taxon>Leptospiraceae</taxon>
        <taxon>Leptospira</taxon>
    </lineage>
</organism>
<evidence type="ECO:0000313" key="2">
    <source>
        <dbReference type="Proteomes" id="UP000232149"/>
    </source>
</evidence>
<name>A0ABX4NV25_9LEPT</name>
<gene>
    <name evidence="1" type="ORF">CH376_23605</name>
</gene>
<reference evidence="1 2" key="1">
    <citation type="submission" date="2017-07" db="EMBL/GenBank/DDBJ databases">
        <title>Leptospira spp. isolated from tropical soils.</title>
        <authorList>
            <person name="Thibeaux R."/>
            <person name="Iraola G."/>
            <person name="Ferres I."/>
            <person name="Bierque E."/>
            <person name="Girault D."/>
            <person name="Soupe-Gilbert M.-E."/>
            <person name="Picardeau M."/>
            <person name="Goarant C."/>
        </authorList>
    </citation>
    <scope>NUCLEOTIDE SEQUENCE [LARGE SCALE GENOMIC DNA]</scope>
    <source>
        <strain evidence="1 2">FH2-B-D1</strain>
    </source>
</reference>
<dbReference type="Proteomes" id="UP000232149">
    <property type="component" value="Unassembled WGS sequence"/>
</dbReference>
<evidence type="ECO:0000313" key="1">
    <source>
        <dbReference type="EMBL" id="PJZ59457.1"/>
    </source>
</evidence>
<proteinExistence type="predicted"/>
<accession>A0ABX4NV25</accession>
<comment type="caution">
    <text evidence="1">The sequence shown here is derived from an EMBL/GenBank/DDBJ whole genome shotgun (WGS) entry which is preliminary data.</text>
</comment>
<sequence>MTNAAANVSYALFREPRKAINCALSLKAKPRAILFSPISPKLKLKRSGMAHNDPGFSTFAVLERAKRAEELERGLSEP</sequence>
<keyword evidence="2" id="KW-1185">Reference proteome</keyword>
<dbReference type="EMBL" id="NPDU01000137">
    <property type="protein sequence ID" value="PJZ59457.1"/>
    <property type="molecule type" value="Genomic_DNA"/>
</dbReference>
<protein>
    <submittedName>
        <fullName evidence="1">Uncharacterized protein</fullName>
    </submittedName>
</protein>